<dbReference type="Proteomes" id="UP001165060">
    <property type="component" value="Unassembled WGS sequence"/>
</dbReference>
<dbReference type="SUPFAM" id="SSF48452">
    <property type="entry name" value="TPR-like"/>
    <property type="match status" value="1"/>
</dbReference>
<accession>A0ABQ6N8R2</accession>
<proteinExistence type="predicted"/>
<evidence type="ECO:0000313" key="7">
    <source>
        <dbReference type="Proteomes" id="UP001165060"/>
    </source>
</evidence>
<feature type="region of interest" description="Disordered" evidence="5">
    <location>
        <begin position="190"/>
        <end position="243"/>
    </location>
</feature>
<dbReference type="InterPro" id="IPR011990">
    <property type="entry name" value="TPR-like_helical_dom_sf"/>
</dbReference>
<reference evidence="6 7" key="1">
    <citation type="journal article" date="2023" name="Commun. Biol.">
        <title>Genome analysis of Parmales, the sister group of diatoms, reveals the evolutionary specialization of diatoms from phago-mixotrophs to photoautotrophs.</title>
        <authorList>
            <person name="Ban H."/>
            <person name="Sato S."/>
            <person name="Yoshikawa S."/>
            <person name="Yamada K."/>
            <person name="Nakamura Y."/>
            <person name="Ichinomiya M."/>
            <person name="Sato N."/>
            <person name="Blanc-Mathieu R."/>
            <person name="Endo H."/>
            <person name="Kuwata A."/>
            <person name="Ogata H."/>
        </authorList>
    </citation>
    <scope>NUCLEOTIDE SEQUENCE [LARGE SCALE GENOMIC DNA]</scope>
</reference>
<keyword evidence="7" id="KW-1185">Reference proteome</keyword>
<feature type="compositionally biased region" description="Basic and acidic residues" evidence="5">
    <location>
        <begin position="13"/>
        <end position="39"/>
    </location>
</feature>
<dbReference type="PANTHER" id="PTHR46512">
    <property type="entry name" value="PEPTIDYLPROLYL ISOMERASE"/>
    <property type="match status" value="1"/>
</dbReference>
<sequence>MLKDKYDAWEKYDLDKNLEEVDERTKEEERDRLHSKLSEKQASLETGAIGSELMKGEALDSQAAAGNLKAVRKGRKARSAKPAPVEPAGQGAAPTPSTAAAAPAVSVSAAPDPSPSPSAAAPSSPAPAPAPAQTPPPTTKAEQAKSRAASLKSACEFRESGKAHAKAGKFARALSDFEEGERHLDAYEDLLEPPPVPEGAENDENAKPTRSSRDMCCGPNAGELKRQQQQLKPDPLQPDKDNLGVTLRRDFNLNSGRALLSLGKYAEASESLKNVLLVDGGNVSAWVARAECYRKMGLLTLADLHLVKATEIDDVDKNAKAVRAMNDKDLIVQKAQQILGGVDGGDEDPVKVEINSRKSAKELLEIAMAMYKQGNVIFREQFFFTAGMKYERAAACVAAAEQILNVELPETLNSVRVASHLGVAASNLLRKRDLGKAVEHCGLAIKADSKCVAAYLRRSEARVELGDFDGGLDDLHKCIRLTGGGRKKKGGRGAELARKDIKGRIRKAEFAKRMFRGECSWA</sequence>
<feature type="compositionally biased region" description="Pro residues" evidence="5">
    <location>
        <begin position="124"/>
        <end position="138"/>
    </location>
</feature>
<feature type="region of interest" description="Disordered" evidence="5">
    <location>
        <begin position="13"/>
        <end position="46"/>
    </location>
</feature>
<comment type="caution">
    <text evidence="6">The sequence shown here is derived from an EMBL/GenBank/DDBJ whole genome shotgun (WGS) entry which is preliminary data.</text>
</comment>
<name>A0ABQ6N8R2_9STRA</name>
<evidence type="ECO:0000256" key="5">
    <source>
        <dbReference type="SAM" id="MobiDB-lite"/>
    </source>
</evidence>
<dbReference type="SMART" id="SM00028">
    <property type="entry name" value="TPR"/>
    <property type="match status" value="5"/>
</dbReference>
<gene>
    <name evidence="6" type="ORF">TeGR_g8298</name>
</gene>
<protein>
    <recommendedName>
        <fullName evidence="2">peptidylprolyl isomerase</fullName>
        <ecNumber evidence="2">5.2.1.8</ecNumber>
    </recommendedName>
</protein>
<feature type="compositionally biased region" description="Basic and acidic residues" evidence="5">
    <location>
        <begin position="204"/>
        <end position="213"/>
    </location>
</feature>
<dbReference type="PANTHER" id="PTHR46512:SF9">
    <property type="entry name" value="PEPTIDYLPROLYL ISOMERASE"/>
    <property type="match status" value="1"/>
</dbReference>
<dbReference type="InterPro" id="IPR019734">
    <property type="entry name" value="TPR_rpt"/>
</dbReference>
<feature type="region of interest" description="Disordered" evidence="5">
    <location>
        <begin position="66"/>
        <end position="168"/>
    </location>
</feature>
<dbReference type="EC" id="5.2.1.8" evidence="2"/>
<evidence type="ECO:0000256" key="3">
    <source>
        <dbReference type="ARBA" id="ARBA00023110"/>
    </source>
</evidence>
<comment type="catalytic activity">
    <reaction evidence="1">
        <text>[protein]-peptidylproline (omega=180) = [protein]-peptidylproline (omega=0)</text>
        <dbReference type="Rhea" id="RHEA:16237"/>
        <dbReference type="Rhea" id="RHEA-COMP:10747"/>
        <dbReference type="Rhea" id="RHEA-COMP:10748"/>
        <dbReference type="ChEBI" id="CHEBI:83833"/>
        <dbReference type="ChEBI" id="CHEBI:83834"/>
        <dbReference type="EC" id="5.2.1.8"/>
    </reaction>
</comment>
<organism evidence="6 7">
    <name type="scientific">Tetraparma gracilis</name>
    <dbReference type="NCBI Taxonomy" id="2962635"/>
    <lineage>
        <taxon>Eukaryota</taxon>
        <taxon>Sar</taxon>
        <taxon>Stramenopiles</taxon>
        <taxon>Ochrophyta</taxon>
        <taxon>Bolidophyceae</taxon>
        <taxon>Parmales</taxon>
        <taxon>Triparmaceae</taxon>
        <taxon>Tetraparma</taxon>
    </lineage>
</organism>
<dbReference type="InterPro" id="IPR050754">
    <property type="entry name" value="FKBP4/5/8-like"/>
</dbReference>
<evidence type="ECO:0000256" key="2">
    <source>
        <dbReference type="ARBA" id="ARBA00013194"/>
    </source>
</evidence>
<keyword evidence="3" id="KW-0697">Rotamase</keyword>
<keyword evidence="4" id="KW-0413">Isomerase</keyword>
<evidence type="ECO:0000313" key="6">
    <source>
        <dbReference type="EMBL" id="GMI43392.1"/>
    </source>
</evidence>
<feature type="compositionally biased region" description="Basic residues" evidence="5">
    <location>
        <begin position="70"/>
        <end position="79"/>
    </location>
</feature>
<dbReference type="Gene3D" id="1.25.40.10">
    <property type="entry name" value="Tetratricopeptide repeat domain"/>
    <property type="match status" value="2"/>
</dbReference>
<evidence type="ECO:0000256" key="1">
    <source>
        <dbReference type="ARBA" id="ARBA00000971"/>
    </source>
</evidence>
<evidence type="ECO:0000256" key="4">
    <source>
        <dbReference type="ARBA" id="ARBA00023235"/>
    </source>
</evidence>
<dbReference type="EMBL" id="BRYB01002341">
    <property type="protein sequence ID" value="GMI43392.1"/>
    <property type="molecule type" value="Genomic_DNA"/>
</dbReference>
<dbReference type="SUPFAM" id="SSF81901">
    <property type="entry name" value="HCP-like"/>
    <property type="match status" value="1"/>
</dbReference>
<feature type="compositionally biased region" description="Low complexity" evidence="5">
    <location>
        <begin position="87"/>
        <end position="123"/>
    </location>
</feature>